<evidence type="ECO:0000313" key="4">
    <source>
        <dbReference type="EMBL" id="GLI41422.1"/>
    </source>
</evidence>
<keyword evidence="2" id="KW-0560">Oxidoreductase</keyword>
<dbReference type="SMART" id="SM00822">
    <property type="entry name" value="PKS_KR"/>
    <property type="match status" value="1"/>
</dbReference>
<dbReference type="Proteomes" id="UP001144313">
    <property type="component" value="Unassembled WGS sequence"/>
</dbReference>
<dbReference type="FunFam" id="3.40.50.720:FF:000084">
    <property type="entry name" value="Short-chain dehydrogenase reductase"/>
    <property type="match status" value="1"/>
</dbReference>
<reference evidence="4" key="1">
    <citation type="submission" date="2022-12" db="EMBL/GenBank/DDBJ databases">
        <title>Reference genome sequencing for broad-spectrum identification of bacterial and archaeal isolates by mass spectrometry.</title>
        <authorList>
            <person name="Sekiguchi Y."/>
            <person name="Tourlousse D.M."/>
        </authorList>
    </citation>
    <scope>NUCLEOTIDE SEQUENCE</scope>
    <source>
        <strain evidence="4">LLR39Z86</strain>
    </source>
</reference>
<dbReference type="InterPro" id="IPR002347">
    <property type="entry name" value="SDR_fam"/>
</dbReference>
<dbReference type="PANTHER" id="PTHR43669:SF3">
    <property type="entry name" value="ALCOHOL DEHYDROGENASE, PUTATIVE (AFU_ORTHOLOGUE AFUA_3G03445)-RELATED"/>
    <property type="match status" value="1"/>
</dbReference>
<dbReference type="EMBL" id="BSDT01000001">
    <property type="protein sequence ID" value="GLI41422.1"/>
    <property type="molecule type" value="Genomic_DNA"/>
</dbReference>
<keyword evidence="5" id="KW-1185">Reference proteome</keyword>
<dbReference type="PRINTS" id="PR00081">
    <property type="entry name" value="GDHRDH"/>
</dbReference>
<evidence type="ECO:0000313" key="5">
    <source>
        <dbReference type="Proteomes" id="UP001144313"/>
    </source>
</evidence>
<proteinExistence type="inferred from homology"/>
<dbReference type="GO" id="GO:0016491">
    <property type="term" value="F:oxidoreductase activity"/>
    <property type="evidence" value="ECO:0007669"/>
    <property type="project" value="UniProtKB-KW"/>
</dbReference>
<evidence type="ECO:0000256" key="2">
    <source>
        <dbReference type="ARBA" id="ARBA00023002"/>
    </source>
</evidence>
<gene>
    <name evidence="4" type="ORF">GALLR39Z86_12720</name>
</gene>
<dbReference type="Gene3D" id="3.40.50.720">
    <property type="entry name" value="NAD(P)-binding Rossmann-like Domain"/>
    <property type="match status" value="1"/>
</dbReference>
<evidence type="ECO:0000256" key="1">
    <source>
        <dbReference type="ARBA" id="ARBA00006484"/>
    </source>
</evidence>
<dbReference type="AlphaFoldDB" id="A0A9W6G6U7"/>
<accession>A0A9W6G6U7</accession>
<dbReference type="InterPro" id="IPR057326">
    <property type="entry name" value="KR_dom"/>
</dbReference>
<dbReference type="InterPro" id="IPR036291">
    <property type="entry name" value="NAD(P)-bd_dom_sf"/>
</dbReference>
<sequence length="253" mass="26408">MSDLAGRKAVVTGGTHGMGLAIVEALLDGGAEVIATGRNEQKLEAARTRLAGRAVHAVRSDAASLADIAALGELAAERLGTLDAVFLNHGIAEIETLDQITEASFDRHFDINTKGALFTVKALAPLVRDEGAFVLTTVANDLIYPGLSNYSGSKEALQAIAKVLAAEFLPRRIRVNSVAPGYIKTPTMGVAGLTAAERAAFEREGNATTPFKRHGTVEEVAKAALFLAFDATYTTAAELPVDGGFAQGIAVPH</sequence>
<organism evidence="4 5">
    <name type="scientific">Glycomyces algeriensis</name>
    <dbReference type="NCBI Taxonomy" id="256037"/>
    <lineage>
        <taxon>Bacteria</taxon>
        <taxon>Bacillati</taxon>
        <taxon>Actinomycetota</taxon>
        <taxon>Actinomycetes</taxon>
        <taxon>Glycomycetales</taxon>
        <taxon>Glycomycetaceae</taxon>
        <taxon>Glycomyces</taxon>
    </lineage>
</organism>
<dbReference type="PANTHER" id="PTHR43669">
    <property type="entry name" value="5-KETO-D-GLUCONATE 5-REDUCTASE"/>
    <property type="match status" value="1"/>
</dbReference>
<dbReference type="Pfam" id="PF13561">
    <property type="entry name" value="adh_short_C2"/>
    <property type="match status" value="1"/>
</dbReference>
<feature type="domain" description="Ketoreductase" evidence="3">
    <location>
        <begin position="7"/>
        <end position="186"/>
    </location>
</feature>
<name>A0A9W6G6U7_9ACTN</name>
<comment type="similarity">
    <text evidence="1">Belongs to the short-chain dehydrogenases/reductases (SDR) family.</text>
</comment>
<evidence type="ECO:0000259" key="3">
    <source>
        <dbReference type="SMART" id="SM00822"/>
    </source>
</evidence>
<dbReference type="SUPFAM" id="SSF51735">
    <property type="entry name" value="NAD(P)-binding Rossmann-fold domains"/>
    <property type="match status" value="1"/>
</dbReference>
<dbReference type="CDD" id="cd05233">
    <property type="entry name" value="SDR_c"/>
    <property type="match status" value="1"/>
</dbReference>
<comment type="caution">
    <text evidence="4">The sequence shown here is derived from an EMBL/GenBank/DDBJ whole genome shotgun (WGS) entry which is preliminary data.</text>
</comment>
<protein>
    <submittedName>
        <fullName evidence="4">Oxidoreductase</fullName>
    </submittedName>
</protein>
<dbReference type="RefSeq" id="WP_270115482.1">
    <property type="nucleotide sequence ID" value="NZ_BAAAOL010000002.1"/>
</dbReference>